<dbReference type="Proteomes" id="UP001153636">
    <property type="component" value="Chromosome 5"/>
</dbReference>
<dbReference type="OrthoDB" id="6776169at2759"/>
<accession>A0A9P0D221</accession>
<gene>
    <name evidence="2" type="ORF">PSYICH_LOCUS11153</name>
</gene>
<protein>
    <submittedName>
        <fullName evidence="2">Uncharacterized protein</fullName>
    </submittedName>
</protein>
<reference evidence="2" key="1">
    <citation type="submission" date="2022-01" db="EMBL/GenBank/DDBJ databases">
        <authorList>
            <person name="King R."/>
        </authorList>
    </citation>
    <scope>NUCLEOTIDE SEQUENCE</scope>
</reference>
<proteinExistence type="predicted"/>
<sequence>MDTEEHTSQINQLTFDTPRKFSSNFQRLIREKSKQTLTTTSNRYKAITDDSDSELDGDIGKIVKRKLKNIPNNKILEEKTAEKITTAVTAPKLIKNNPTVKTTIALKTKIKGGFSVKHTNNSTILFVDEKEEHERILQSVRDENIAHHTYTNNDDKSHAFVLRGLADGTKPQDIEEDLDADMKKKKSESYSR</sequence>
<feature type="region of interest" description="Disordered" evidence="1">
    <location>
        <begin position="171"/>
        <end position="192"/>
    </location>
</feature>
<organism evidence="2 3">
    <name type="scientific">Psylliodes chrysocephalus</name>
    <dbReference type="NCBI Taxonomy" id="3402493"/>
    <lineage>
        <taxon>Eukaryota</taxon>
        <taxon>Metazoa</taxon>
        <taxon>Ecdysozoa</taxon>
        <taxon>Arthropoda</taxon>
        <taxon>Hexapoda</taxon>
        <taxon>Insecta</taxon>
        <taxon>Pterygota</taxon>
        <taxon>Neoptera</taxon>
        <taxon>Endopterygota</taxon>
        <taxon>Coleoptera</taxon>
        <taxon>Polyphaga</taxon>
        <taxon>Cucujiformia</taxon>
        <taxon>Chrysomeloidea</taxon>
        <taxon>Chrysomelidae</taxon>
        <taxon>Galerucinae</taxon>
        <taxon>Alticini</taxon>
        <taxon>Psylliodes</taxon>
    </lineage>
</organism>
<dbReference type="AlphaFoldDB" id="A0A9P0D221"/>
<dbReference type="EMBL" id="OV651817">
    <property type="protein sequence ID" value="CAH1110685.1"/>
    <property type="molecule type" value="Genomic_DNA"/>
</dbReference>
<keyword evidence="3" id="KW-1185">Reference proteome</keyword>
<name>A0A9P0D221_9CUCU</name>
<evidence type="ECO:0000313" key="3">
    <source>
        <dbReference type="Proteomes" id="UP001153636"/>
    </source>
</evidence>
<evidence type="ECO:0000256" key="1">
    <source>
        <dbReference type="SAM" id="MobiDB-lite"/>
    </source>
</evidence>
<evidence type="ECO:0000313" key="2">
    <source>
        <dbReference type="EMBL" id="CAH1110685.1"/>
    </source>
</evidence>